<organism evidence="2 3">
    <name type="scientific">Chondrus crispus</name>
    <name type="common">Carrageen Irish moss</name>
    <name type="synonym">Polymorpha crispa</name>
    <dbReference type="NCBI Taxonomy" id="2769"/>
    <lineage>
        <taxon>Eukaryota</taxon>
        <taxon>Rhodophyta</taxon>
        <taxon>Florideophyceae</taxon>
        <taxon>Rhodymeniophycidae</taxon>
        <taxon>Gigartinales</taxon>
        <taxon>Gigartinaceae</taxon>
        <taxon>Chondrus</taxon>
    </lineage>
</organism>
<dbReference type="AlphaFoldDB" id="R7QG04"/>
<protein>
    <submittedName>
        <fullName evidence="2">Uncharacterized protein</fullName>
    </submittedName>
</protein>
<evidence type="ECO:0000313" key="3">
    <source>
        <dbReference type="Proteomes" id="UP000012073"/>
    </source>
</evidence>
<evidence type="ECO:0000256" key="1">
    <source>
        <dbReference type="SAM" id="MobiDB-lite"/>
    </source>
</evidence>
<dbReference type="EMBL" id="HG001808">
    <property type="protein sequence ID" value="CDF36984.1"/>
    <property type="molecule type" value="Genomic_DNA"/>
</dbReference>
<gene>
    <name evidence="2" type="ORF">CHC_T00004974001</name>
</gene>
<dbReference type="KEGG" id="ccp:CHC_T00004974001"/>
<sequence>MSLGGSELLCSILNRVSDLERDVALLQKQSTVEEKATLGEDPSAAGLKSAVEALASATAVFAKVREYDSLAISRSLDLLWADGHFPLQGADGELLRTVARSLVLASCRRRHAERCWEEVPAMRMSPIKSANKKSVPGTSQFENVEGEPERVVQQKSDERNGRMDDDPRHYRKDPVTAKRERTP</sequence>
<feature type="compositionally biased region" description="Basic and acidic residues" evidence="1">
    <location>
        <begin position="147"/>
        <end position="183"/>
    </location>
</feature>
<evidence type="ECO:0000313" key="2">
    <source>
        <dbReference type="EMBL" id="CDF36984.1"/>
    </source>
</evidence>
<proteinExistence type="predicted"/>
<dbReference type="Proteomes" id="UP000012073">
    <property type="component" value="Unassembled WGS sequence"/>
</dbReference>
<accession>R7QG04</accession>
<dbReference type="RefSeq" id="XP_005716803.1">
    <property type="nucleotide sequence ID" value="XM_005716746.1"/>
</dbReference>
<feature type="region of interest" description="Disordered" evidence="1">
    <location>
        <begin position="127"/>
        <end position="183"/>
    </location>
</feature>
<dbReference type="GeneID" id="17324514"/>
<name>R7QG04_CHOCR</name>
<keyword evidence="3" id="KW-1185">Reference proteome</keyword>
<dbReference type="Gramene" id="CDF36984">
    <property type="protein sequence ID" value="CDF36984"/>
    <property type="gene ID" value="CHC_T00004974001"/>
</dbReference>
<reference evidence="3" key="1">
    <citation type="journal article" date="2013" name="Proc. Natl. Acad. Sci. U.S.A.">
        <title>Genome structure and metabolic features in the red seaweed Chondrus crispus shed light on evolution of the Archaeplastida.</title>
        <authorList>
            <person name="Collen J."/>
            <person name="Porcel B."/>
            <person name="Carre W."/>
            <person name="Ball S.G."/>
            <person name="Chaparro C."/>
            <person name="Tonon T."/>
            <person name="Barbeyron T."/>
            <person name="Michel G."/>
            <person name="Noel B."/>
            <person name="Valentin K."/>
            <person name="Elias M."/>
            <person name="Artiguenave F."/>
            <person name="Arun A."/>
            <person name="Aury J.M."/>
            <person name="Barbosa-Neto J.F."/>
            <person name="Bothwell J.H."/>
            <person name="Bouget F.Y."/>
            <person name="Brillet L."/>
            <person name="Cabello-Hurtado F."/>
            <person name="Capella-Gutierrez S."/>
            <person name="Charrier B."/>
            <person name="Cladiere L."/>
            <person name="Cock J.M."/>
            <person name="Coelho S.M."/>
            <person name="Colleoni C."/>
            <person name="Czjzek M."/>
            <person name="Da Silva C."/>
            <person name="Delage L."/>
            <person name="Denoeud F."/>
            <person name="Deschamps P."/>
            <person name="Dittami S.M."/>
            <person name="Gabaldon T."/>
            <person name="Gachon C.M."/>
            <person name="Groisillier A."/>
            <person name="Herve C."/>
            <person name="Jabbari K."/>
            <person name="Katinka M."/>
            <person name="Kloareg B."/>
            <person name="Kowalczyk N."/>
            <person name="Labadie K."/>
            <person name="Leblanc C."/>
            <person name="Lopez P.J."/>
            <person name="McLachlan D.H."/>
            <person name="Meslet-Cladiere L."/>
            <person name="Moustafa A."/>
            <person name="Nehr Z."/>
            <person name="Nyvall Collen P."/>
            <person name="Panaud O."/>
            <person name="Partensky F."/>
            <person name="Poulain J."/>
            <person name="Rensing S.A."/>
            <person name="Rousvoal S."/>
            <person name="Samson G."/>
            <person name="Symeonidi A."/>
            <person name="Weissenbach J."/>
            <person name="Zambounis A."/>
            <person name="Wincker P."/>
            <person name="Boyen C."/>
        </authorList>
    </citation>
    <scope>NUCLEOTIDE SEQUENCE [LARGE SCALE GENOMIC DNA]</scope>
    <source>
        <strain evidence="3">cv. Stackhouse</strain>
    </source>
</reference>